<evidence type="ECO:0000256" key="2">
    <source>
        <dbReference type="ARBA" id="ARBA00022553"/>
    </source>
</evidence>
<feature type="domain" description="PKS/mFAS DH" evidence="11">
    <location>
        <begin position="1374"/>
        <end position="1651"/>
    </location>
</feature>
<feature type="region of interest" description="N-terminal hotdog fold" evidence="7">
    <location>
        <begin position="1374"/>
        <end position="1494"/>
    </location>
</feature>
<dbReference type="Pfam" id="PF00550">
    <property type="entry name" value="PP-binding"/>
    <property type="match status" value="1"/>
</dbReference>
<dbReference type="SUPFAM" id="SSF51735">
    <property type="entry name" value="NAD(P)-binding Rossmann-fold domains"/>
    <property type="match status" value="2"/>
</dbReference>
<dbReference type="InterPro" id="IPR049552">
    <property type="entry name" value="PKS_DH_N"/>
</dbReference>
<protein>
    <submittedName>
        <fullName evidence="12">Polyketide synthase</fullName>
    </submittedName>
</protein>
<dbReference type="Pfam" id="PF21089">
    <property type="entry name" value="PKS_DH_N"/>
    <property type="match status" value="1"/>
</dbReference>
<dbReference type="InterPro" id="IPR036736">
    <property type="entry name" value="ACP-like_sf"/>
</dbReference>
<dbReference type="Gene3D" id="3.10.129.110">
    <property type="entry name" value="Polyketide synthase dehydratase"/>
    <property type="match status" value="1"/>
</dbReference>
<dbReference type="PANTHER" id="PTHR43775:SF51">
    <property type="entry name" value="INACTIVE PHENOLPHTHIOCEROL SYNTHESIS POLYKETIDE SYNTHASE TYPE I PKS1-RELATED"/>
    <property type="match status" value="1"/>
</dbReference>
<dbReference type="InterPro" id="IPR057326">
    <property type="entry name" value="KR_dom"/>
</dbReference>
<dbReference type="Pfam" id="PF00698">
    <property type="entry name" value="Acyl_transf_1"/>
    <property type="match status" value="1"/>
</dbReference>
<evidence type="ECO:0000256" key="8">
    <source>
        <dbReference type="SAM" id="MobiDB-lite"/>
    </source>
</evidence>
<dbReference type="GO" id="GO:0044550">
    <property type="term" value="P:secondary metabolite biosynthetic process"/>
    <property type="evidence" value="ECO:0007669"/>
    <property type="project" value="UniProtKB-ARBA"/>
</dbReference>
<dbReference type="SMART" id="SM00823">
    <property type="entry name" value="PKS_PP"/>
    <property type="match status" value="1"/>
</dbReference>
<proteinExistence type="predicted"/>
<feature type="region of interest" description="C-terminal hotdog fold" evidence="7">
    <location>
        <begin position="1509"/>
        <end position="1651"/>
    </location>
</feature>
<dbReference type="SUPFAM" id="SSF55048">
    <property type="entry name" value="Probable ACP-binding domain of malonyl-CoA ACP transacylase"/>
    <property type="match status" value="1"/>
</dbReference>
<dbReference type="Pfam" id="PF21394">
    <property type="entry name" value="Beta-ketacyl_N"/>
    <property type="match status" value="1"/>
</dbReference>
<dbReference type="PROSITE" id="PS00606">
    <property type="entry name" value="KS3_1"/>
    <property type="match status" value="1"/>
</dbReference>
<keyword evidence="6" id="KW-0511">Multifunctional enzyme</keyword>
<keyword evidence="2" id="KW-0597">Phosphoprotein</keyword>
<dbReference type="PROSITE" id="PS00012">
    <property type="entry name" value="PHOSPHOPANTETHEINE"/>
    <property type="match status" value="1"/>
</dbReference>
<dbReference type="InterPro" id="IPR020806">
    <property type="entry name" value="PKS_PP-bd"/>
</dbReference>
<gene>
    <name evidence="12" type="ORF">SOCEGT47_082230</name>
</gene>
<dbReference type="SMART" id="SM00826">
    <property type="entry name" value="PKS_DH"/>
    <property type="match status" value="1"/>
</dbReference>
<dbReference type="InterPro" id="IPR009081">
    <property type="entry name" value="PP-bd_ACP"/>
</dbReference>
<dbReference type="InterPro" id="IPR013968">
    <property type="entry name" value="PKS_KR"/>
</dbReference>
<dbReference type="InterPro" id="IPR049900">
    <property type="entry name" value="PKS_mFAS_DH"/>
</dbReference>
<feature type="region of interest" description="Disordered" evidence="8">
    <location>
        <begin position="884"/>
        <end position="909"/>
    </location>
</feature>
<dbReference type="InterPro" id="IPR016035">
    <property type="entry name" value="Acyl_Trfase/lysoPLipase"/>
</dbReference>
<dbReference type="InterPro" id="IPR006162">
    <property type="entry name" value="Ppantetheine_attach_site"/>
</dbReference>
<dbReference type="Proteomes" id="UP000295781">
    <property type="component" value="Chromosome"/>
</dbReference>
<keyword evidence="4" id="KW-0276">Fatty acid metabolism</keyword>
<evidence type="ECO:0000256" key="5">
    <source>
        <dbReference type="ARBA" id="ARBA00023098"/>
    </source>
</evidence>
<evidence type="ECO:0000256" key="4">
    <source>
        <dbReference type="ARBA" id="ARBA00022832"/>
    </source>
</evidence>
<dbReference type="GO" id="GO:0031177">
    <property type="term" value="F:phosphopantetheine binding"/>
    <property type="evidence" value="ECO:0007669"/>
    <property type="project" value="InterPro"/>
</dbReference>
<dbReference type="SUPFAM" id="SSF53901">
    <property type="entry name" value="Thiolase-like"/>
    <property type="match status" value="1"/>
</dbReference>
<dbReference type="SMART" id="SM00827">
    <property type="entry name" value="PKS_AT"/>
    <property type="match status" value="1"/>
</dbReference>
<dbReference type="Gene3D" id="1.10.1200.10">
    <property type="entry name" value="ACP-like"/>
    <property type="match status" value="1"/>
</dbReference>
<evidence type="ECO:0000256" key="1">
    <source>
        <dbReference type="ARBA" id="ARBA00022450"/>
    </source>
</evidence>
<feature type="active site" description="Proton acceptor; for dehydratase activity" evidence="7">
    <location>
        <position position="1405"/>
    </location>
</feature>
<dbReference type="EMBL" id="CP012670">
    <property type="protein sequence ID" value="AUX27627.1"/>
    <property type="molecule type" value="Genomic_DNA"/>
</dbReference>
<dbReference type="Pfam" id="PF02801">
    <property type="entry name" value="Ketoacyl-synt_C"/>
    <property type="match status" value="1"/>
</dbReference>
<feature type="active site" description="Proton donor; for dehydratase activity" evidence="7">
    <location>
        <position position="1570"/>
    </location>
</feature>
<dbReference type="PROSITE" id="PS52004">
    <property type="entry name" value="KS3_2"/>
    <property type="match status" value="1"/>
</dbReference>
<evidence type="ECO:0000313" key="13">
    <source>
        <dbReference type="Proteomes" id="UP000295781"/>
    </source>
</evidence>
<dbReference type="InterPro" id="IPR020807">
    <property type="entry name" value="PKS_DH"/>
</dbReference>
<dbReference type="CDD" id="cd00833">
    <property type="entry name" value="PKS"/>
    <property type="match status" value="1"/>
</dbReference>
<dbReference type="PROSITE" id="PS52019">
    <property type="entry name" value="PKS_MFAS_DH"/>
    <property type="match status" value="1"/>
</dbReference>
<dbReference type="CDD" id="cd08953">
    <property type="entry name" value="KR_2_SDR_x"/>
    <property type="match status" value="1"/>
</dbReference>
<dbReference type="Gene3D" id="3.40.366.10">
    <property type="entry name" value="Malonyl-Coenzyme A Acyl Carrier Protein, domain 2"/>
    <property type="match status" value="1"/>
</dbReference>
<dbReference type="PANTHER" id="PTHR43775">
    <property type="entry name" value="FATTY ACID SYNTHASE"/>
    <property type="match status" value="1"/>
</dbReference>
<dbReference type="OrthoDB" id="9757540at2"/>
<evidence type="ECO:0000259" key="10">
    <source>
        <dbReference type="PROSITE" id="PS52004"/>
    </source>
</evidence>
<dbReference type="Pfam" id="PF00109">
    <property type="entry name" value="ketoacyl-synt"/>
    <property type="match status" value="1"/>
</dbReference>
<dbReference type="Gene3D" id="3.40.50.720">
    <property type="entry name" value="NAD(P)-binding Rossmann-like Domain"/>
    <property type="match status" value="1"/>
</dbReference>
<dbReference type="GO" id="GO:0004312">
    <property type="term" value="F:fatty acid synthase activity"/>
    <property type="evidence" value="ECO:0007669"/>
    <property type="project" value="TreeGrafter"/>
</dbReference>
<dbReference type="SUPFAM" id="SSF52151">
    <property type="entry name" value="FabD/lysophospholipase-like"/>
    <property type="match status" value="1"/>
</dbReference>
<feature type="compositionally biased region" description="Basic and acidic residues" evidence="8">
    <location>
        <begin position="893"/>
        <end position="908"/>
    </location>
</feature>
<dbReference type="InterPro" id="IPR001227">
    <property type="entry name" value="Ac_transferase_dom_sf"/>
</dbReference>
<sequence length="1815" mass="193652">MRELGELRDAIAIIGLSGRFPQASDPEAFFRNLCEGKESIARFTDEELLAAGVPRARVDDPRYVKARPCVEDPEGFDAGFFGYSDREARWMDPQQRLFLECAHEALEHAGYDPARYAGWIGVFAGASLNTYLLEHQRALPVALDSAEGLELLIASEKDYLATRVSYKLDLKGPSVTVQTACSTGLVAVHQACQSLRALECDMAIAGAVSLMFPQRRGYLYERGGPFSPDGRCRPFDAGAAGTVFGDAAGAVLLKRLEDALDQGDFIHAIVLGSATNNDGSAKVGYTAPSVEGQASVITMAHAVAGVRPGTIGYIEAHGTGTPLGDPIEIRALEQAFRRDPGPLGRCALGSVKANLGHAGTAAGIVGLIKAVLALRDEHIPPTIHHETPNPELALDRTPFFVNTELRAWPRGGAPRRAGVSSFGIGGTNAHVVLQEGPRYEAAPGGEGELLVLSARTDAALSRLRSRLADHLERHGELSLRDVAFTLLEGRRRHSRRDHVVASSLSEAVARLRRAGEGRAAGAGEGRAAGAEDAGVVLLFTGQGSQHPGMGRWLYEEHALVREIVDECAGKLEPLLGVDVRRVAFDGSSDALRDTGIAQPALFVIELAVARWIESLGARPRALLGHSVGELAAACVAGVLSLDDALRAVAARARLMQSLPRGAMLAVPLSERAVLDDLPAELSLAAVNAPELCVVAGGEAAVAQYEARLGARGVRGRRLQTSHAFHSHVTEPILLEFREVMAGIPLREPRIPLLSNVTGERMTGAMARSPQYWADHLRRTVRFADGVRALLQGGEPHLFVEVGPGSTLCSLVRAQLRGVEGSAAVPVLPGPGEAGKDRQVLLEAMGALWARGADLRWPRVSPRAQARRVPLPTYPFERTRHVVEAAAPEPPARAAEREAPRSAAEREAPARAGSARLFRLRWSRLLQAAPASERARERPWLLLADEHDGARALEEQLRAAGVRLLPVRPGPGFAEPSPGAFVVRPDSERDFRELLAALDARGLSPRRIVHLWSALPDPGARPEEALSRGVLSVCALARSLADARAADLELTVVTREAHAVAGEARHAPDQAALIGLCRSLPSELPSLRCRVVDVLTPQGAGASAPWARALSGELLADAEHDLVLLRAQQRWIPTFEPLARAPGPSRLRARGVYVITGALGGIGLRLAEHLARTHAARLVLIGRTPLPPRSAWPQYRERDDARAAVAEILDVLGRLEEEGAELLVAAADVAVREDVDRVFAEARARFGRIDGVFHCAGIPGAGPLRGRTDEELLRVLSPKTAGTWNLAAQLAQEPQAFLVLCSSIFSHLGAIGQADYAAANAFLDAFAGAYHDQTGNPGFAIAWDGWAQVGMAARAGITAAGPLGPGPASRRRGPHPLIDRVEGAAPSPRAFHKAFSLARDWTVAEHRMREDAVVPGAALLEMARAAAALTGLRAVAIHDLRFHAPCRVEDGAPRSVCLTIRQRGARTDFTIAVPDLDGPEGRIASGSWTRADEDAARPVVDVASIRERCGPASSWRLFEAVNASGLMRWGPRWDSIESLHVGGDEALALLSLRPELASDLAEYGLHPALLDVATAIAAALDPRGAYLPVACGRVVCLAPTPARLFSHARLRRDDTVPGRALSADVTLFDEQGRVIAAIEGFVLERVQGDAGAALSAPAQRTAPGIDPADGIQAIEQVLALAGPEQIVVSPHELSSLVEQRRLARVAPPAASARALREDERPRDEIERTLAAQWEELLGRRPIGIHDSFFELGGHSLLAVQALSRIKEAFDVDLSARDLFEGATVARVAEQITGALAARLEELELLAGGAAPADEPS</sequence>
<dbReference type="InterPro" id="IPR049490">
    <property type="entry name" value="C883_1060-like_KR_N"/>
</dbReference>
<dbReference type="Gene3D" id="3.30.70.3290">
    <property type="match status" value="1"/>
</dbReference>
<evidence type="ECO:0000313" key="12">
    <source>
        <dbReference type="EMBL" id="AUX27627.1"/>
    </source>
</evidence>
<feature type="domain" description="Carrier" evidence="9">
    <location>
        <begin position="1719"/>
        <end position="1794"/>
    </location>
</feature>
<dbReference type="InterPro" id="IPR016036">
    <property type="entry name" value="Malonyl_transacylase_ACP-bd"/>
</dbReference>
<evidence type="ECO:0000256" key="3">
    <source>
        <dbReference type="ARBA" id="ARBA00022679"/>
    </source>
</evidence>
<name>A0A4P2QCY9_SORCE</name>
<dbReference type="Pfam" id="PF14765">
    <property type="entry name" value="PS-DH"/>
    <property type="match status" value="1"/>
</dbReference>
<evidence type="ECO:0000256" key="6">
    <source>
        <dbReference type="ARBA" id="ARBA00023268"/>
    </source>
</evidence>
<dbReference type="FunFam" id="1.10.1200.10:FF:000016">
    <property type="entry name" value="Non-ribosomal peptide synthase"/>
    <property type="match status" value="1"/>
</dbReference>
<dbReference type="InterPro" id="IPR042104">
    <property type="entry name" value="PKS_dehydratase_sf"/>
</dbReference>
<dbReference type="Pfam" id="PF08659">
    <property type="entry name" value="KR"/>
    <property type="match status" value="1"/>
</dbReference>
<dbReference type="Gene3D" id="3.40.47.10">
    <property type="match status" value="1"/>
</dbReference>
<dbReference type="InterPro" id="IPR036291">
    <property type="entry name" value="NAD(P)-bd_dom_sf"/>
</dbReference>
<dbReference type="InterPro" id="IPR014043">
    <property type="entry name" value="Acyl_transferase_dom"/>
</dbReference>
<dbReference type="PROSITE" id="PS50075">
    <property type="entry name" value="CARRIER"/>
    <property type="match status" value="1"/>
</dbReference>
<dbReference type="Pfam" id="PF22621">
    <property type="entry name" value="CurL-like_PKS_C"/>
    <property type="match status" value="1"/>
</dbReference>
<dbReference type="GO" id="GO:0006633">
    <property type="term" value="P:fatty acid biosynthetic process"/>
    <property type="evidence" value="ECO:0007669"/>
    <property type="project" value="InterPro"/>
</dbReference>
<accession>A0A4P2QCY9</accession>
<reference evidence="12 13" key="1">
    <citation type="submission" date="2015-09" db="EMBL/GenBank/DDBJ databases">
        <title>Sorangium comparison.</title>
        <authorList>
            <person name="Zaburannyi N."/>
            <person name="Bunk B."/>
            <person name="Overmann J."/>
            <person name="Mueller R."/>
        </authorList>
    </citation>
    <scope>NUCLEOTIDE SEQUENCE [LARGE SCALE GENOMIC DNA]</scope>
    <source>
        <strain evidence="12 13">So ceGT47</strain>
    </source>
</reference>
<dbReference type="GO" id="GO:0004315">
    <property type="term" value="F:3-oxoacyl-[acyl-carrier-protein] synthase activity"/>
    <property type="evidence" value="ECO:0007669"/>
    <property type="project" value="InterPro"/>
</dbReference>
<organism evidence="12 13">
    <name type="scientific">Sorangium cellulosum</name>
    <name type="common">Polyangium cellulosum</name>
    <dbReference type="NCBI Taxonomy" id="56"/>
    <lineage>
        <taxon>Bacteria</taxon>
        <taxon>Pseudomonadati</taxon>
        <taxon>Myxococcota</taxon>
        <taxon>Polyangia</taxon>
        <taxon>Polyangiales</taxon>
        <taxon>Polyangiaceae</taxon>
        <taxon>Sorangium</taxon>
    </lineage>
</organism>
<dbReference type="InterPro" id="IPR014030">
    <property type="entry name" value="Ketoacyl_synth_N"/>
</dbReference>
<keyword evidence="5" id="KW-0443">Lipid metabolism</keyword>
<dbReference type="SMART" id="SM00822">
    <property type="entry name" value="PKS_KR"/>
    <property type="match status" value="1"/>
</dbReference>
<dbReference type="FunFam" id="3.40.47.10:FF:000042">
    <property type="entry name" value="Polyketide synthase Pks13"/>
    <property type="match status" value="1"/>
</dbReference>
<dbReference type="SUPFAM" id="SSF47336">
    <property type="entry name" value="ACP-like"/>
    <property type="match status" value="1"/>
</dbReference>
<keyword evidence="1" id="KW-0596">Phosphopantetheine</keyword>
<dbReference type="InterPro" id="IPR018201">
    <property type="entry name" value="Ketoacyl_synth_AS"/>
</dbReference>
<dbReference type="SMART" id="SM00825">
    <property type="entry name" value="PKS_KS"/>
    <property type="match status" value="1"/>
</dbReference>
<evidence type="ECO:0000256" key="7">
    <source>
        <dbReference type="PROSITE-ProRule" id="PRU01363"/>
    </source>
</evidence>
<dbReference type="InterPro" id="IPR014031">
    <property type="entry name" value="Ketoacyl_synth_C"/>
</dbReference>
<dbReference type="InterPro" id="IPR050091">
    <property type="entry name" value="PKS_NRPS_Biosynth_Enz"/>
</dbReference>
<dbReference type="RefSeq" id="WP_129356022.1">
    <property type="nucleotide sequence ID" value="NZ_CP012670.1"/>
</dbReference>
<keyword evidence="3" id="KW-0808">Transferase</keyword>
<dbReference type="InterPro" id="IPR049551">
    <property type="entry name" value="PKS_DH_C"/>
</dbReference>
<dbReference type="InterPro" id="IPR016039">
    <property type="entry name" value="Thiolase-like"/>
</dbReference>
<evidence type="ECO:0000259" key="9">
    <source>
        <dbReference type="PROSITE" id="PS50075"/>
    </source>
</evidence>
<dbReference type="InterPro" id="IPR020841">
    <property type="entry name" value="PKS_Beta-ketoAc_synthase_dom"/>
</dbReference>
<feature type="domain" description="Ketosynthase family 3 (KS3)" evidence="10">
    <location>
        <begin position="8"/>
        <end position="435"/>
    </location>
</feature>
<evidence type="ECO:0000259" key="11">
    <source>
        <dbReference type="PROSITE" id="PS52019"/>
    </source>
</evidence>